<evidence type="ECO:0000313" key="2">
    <source>
        <dbReference type="Proteomes" id="UP000019593"/>
    </source>
</evidence>
<dbReference type="STRING" id="1294273.roselon_01599"/>
<gene>
    <name evidence="1" type="ORF">roselon_01599</name>
</gene>
<dbReference type="EMBL" id="CP004372">
    <property type="protein sequence ID" value="AHM03981.1"/>
    <property type="molecule type" value="Genomic_DNA"/>
</dbReference>
<evidence type="ECO:0000313" key="1">
    <source>
        <dbReference type="EMBL" id="AHM03981.1"/>
    </source>
</evidence>
<organism evidence="1 2">
    <name type="scientific">Roseicyclus elongatus DSM 19469</name>
    <dbReference type="NCBI Taxonomy" id="1294273"/>
    <lineage>
        <taxon>Bacteria</taxon>
        <taxon>Pseudomonadati</taxon>
        <taxon>Pseudomonadota</taxon>
        <taxon>Alphaproteobacteria</taxon>
        <taxon>Rhodobacterales</taxon>
        <taxon>Roseobacteraceae</taxon>
        <taxon>Roseicyclus</taxon>
    </lineage>
</organism>
<dbReference type="HOGENOM" id="CLU_3332486_0_0_5"/>
<keyword evidence="2" id="KW-1185">Reference proteome</keyword>
<dbReference type="Proteomes" id="UP000019593">
    <property type="component" value="Chromosome"/>
</dbReference>
<accession>W8S5A5</accession>
<reference evidence="1 2" key="1">
    <citation type="submission" date="2013-03" db="EMBL/GenBank/DDBJ databases">
        <authorList>
            <person name="Fiebig A."/>
            <person name="Goeker M."/>
            <person name="Klenk H.-P.P."/>
        </authorList>
    </citation>
    <scope>NUCLEOTIDE SEQUENCE [LARGE SCALE GENOMIC DNA]</scope>
    <source>
        <strain evidence="2">DSM 19469</strain>
    </source>
</reference>
<protein>
    <submittedName>
        <fullName evidence="1">Uncharacterized protein</fullName>
    </submittedName>
</protein>
<dbReference type="KEGG" id="red:roselon_01599"/>
<dbReference type="AlphaFoldDB" id="W8S5A5"/>
<proteinExistence type="predicted"/>
<name>W8S5A5_9RHOB</name>
<sequence>MTNTLVAIIKTAEDMGLLHQTAEDEALNGRSIRLGGAI</sequence>